<proteinExistence type="inferred from homology"/>
<dbReference type="SMART" id="SM00822">
    <property type="entry name" value="PKS_KR"/>
    <property type="match status" value="1"/>
</dbReference>
<dbReference type="InterPro" id="IPR002347">
    <property type="entry name" value="SDR_fam"/>
</dbReference>
<gene>
    <name evidence="3" type="ORF">EDC64_102295</name>
</gene>
<dbReference type="OrthoDB" id="9796652at2"/>
<dbReference type="CDD" id="cd05233">
    <property type="entry name" value="SDR_c"/>
    <property type="match status" value="1"/>
</dbReference>
<evidence type="ECO:0000256" key="1">
    <source>
        <dbReference type="ARBA" id="ARBA00006484"/>
    </source>
</evidence>
<dbReference type="SUPFAM" id="SSF51735">
    <property type="entry name" value="NAD(P)-binding Rossmann-fold domains"/>
    <property type="match status" value="1"/>
</dbReference>
<evidence type="ECO:0000313" key="4">
    <source>
        <dbReference type="Proteomes" id="UP000294664"/>
    </source>
</evidence>
<reference evidence="3 4" key="1">
    <citation type="submission" date="2019-03" db="EMBL/GenBank/DDBJ databases">
        <title>Genomic Encyclopedia of Type Strains, Phase IV (KMG-IV): sequencing the most valuable type-strain genomes for metagenomic binning, comparative biology and taxonomic classification.</title>
        <authorList>
            <person name="Goeker M."/>
        </authorList>
    </citation>
    <scope>NUCLEOTIDE SEQUENCE [LARGE SCALE GENOMIC DNA]</scope>
    <source>
        <strain evidence="3 4">DSM 9035</strain>
    </source>
</reference>
<evidence type="ECO:0000259" key="2">
    <source>
        <dbReference type="SMART" id="SM00822"/>
    </source>
</evidence>
<dbReference type="Pfam" id="PF13561">
    <property type="entry name" value="adh_short_C2"/>
    <property type="match status" value="1"/>
</dbReference>
<comment type="caution">
    <text evidence="3">The sequence shown here is derived from an EMBL/GenBank/DDBJ whole genome shotgun (WGS) entry which is preliminary data.</text>
</comment>
<accession>A0A4R3M6C8</accession>
<dbReference type="RefSeq" id="WP_132030288.1">
    <property type="nucleotide sequence ID" value="NZ_SMAI01000002.1"/>
</dbReference>
<dbReference type="PRINTS" id="PR00081">
    <property type="entry name" value="GDHRDH"/>
</dbReference>
<dbReference type="PRINTS" id="PR00080">
    <property type="entry name" value="SDRFAMILY"/>
</dbReference>
<organism evidence="3 4">
    <name type="scientific">Aquabacter spiritensis</name>
    <dbReference type="NCBI Taxonomy" id="933073"/>
    <lineage>
        <taxon>Bacteria</taxon>
        <taxon>Pseudomonadati</taxon>
        <taxon>Pseudomonadota</taxon>
        <taxon>Alphaproteobacteria</taxon>
        <taxon>Hyphomicrobiales</taxon>
        <taxon>Xanthobacteraceae</taxon>
        <taxon>Aquabacter</taxon>
    </lineage>
</organism>
<name>A0A4R3M6C8_9HYPH</name>
<keyword evidence="4" id="KW-1185">Reference proteome</keyword>
<dbReference type="PANTHER" id="PTHR42760">
    <property type="entry name" value="SHORT-CHAIN DEHYDROGENASES/REDUCTASES FAMILY MEMBER"/>
    <property type="match status" value="1"/>
</dbReference>
<dbReference type="GO" id="GO:0030497">
    <property type="term" value="P:fatty acid elongation"/>
    <property type="evidence" value="ECO:0007669"/>
    <property type="project" value="TreeGrafter"/>
</dbReference>
<dbReference type="EMBL" id="SMAI01000002">
    <property type="protein sequence ID" value="TCT06815.1"/>
    <property type="molecule type" value="Genomic_DNA"/>
</dbReference>
<comment type="similarity">
    <text evidence="1">Belongs to the short-chain dehydrogenases/reductases (SDR) family.</text>
</comment>
<sequence>MAFEMSLSGRTALVTGASSGLGRHFAHRLAAAGAAIVLCARRVAAIEAEAEAIRAAGGQATALVLDVTDAASVQDAVGRAQGWRGGLDILVNNAGIARTKAVLDLTEADWDAVLDTNLKGAFLVAQAVARGMRDRGAGGAIVNVASILGLRVAGQVAPYAVSKAGLIQLTQAMALELARHEIRVNALCPGYTETELNRDFFAGEAGQALVRRVPARRLGQPGDLDGALLLLVSDAGKAITGIALPVDGGHLVSSL</sequence>
<dbReference type="InterPro" id="IPR057326">
    <property type="entry name" value="KR_dom"/>
</dbReference>
<protein>
    <submittedName>
        <fullName evidence="3">NAD(P)-dependent dehydrogenase (Short-subunit alcohol dehydrogenase family)</fullName>
    </submittedName>
</protein>
<dbReference type="AlphaFoldDB" id="A0A4R3M6C8"/>
<dbReference type="PROSITE" id="PS00061">
    <property type="entry name" value="ADH_SHORT"/>
    <property type="match status" value="1"/>
</dbReference>
<dbReference type="NCBIfam" id="NF005559">
    <property type="entry name" value="PRK07231.1"/>
    <property type="match status" value="1"/>
</dbReference>
<dbReference type="PANTHER" id="PTHR42760:SF135">
    <property type="entry name" value="BLL7886 PROTEIN"/>
    <property type="match status" value="1"/>
</dbReference>
<dbReference type="FunFam" id="3.40.50.720:FF:000084">
    <property type="entry name" value="Short-chain dehydrogenase reductase"/>
    <property type="match status" value="1"/>
</dbReference>
<feature type="domain" description="Ketoreductase" evidence="2">
    <location>
        <begin position="10"/>
        <end position="224"/>
    </location>
</feature>
<evidence type="ECO:0000313" key="3">
    <source>
        <dbReference type="EMBL" id="TCT06815.1"/>
    </source>
</evidence>
<dbReference type="GO" id="GO:0016616">
    <property type="term" value="F:oxidoreductase activity, acting on the CH-OH group of donors, NAD or NADP as acceptor"/>
    <property type="evidence" value="ECO:0007669"/>
    <property type="project" value="UniProtKB-ARBA"/>
</dbReference>
<dbReference type="InterPro" id="IPR036291">
    <property type="entry name" value="NAD(P)-bd_dom_sf"/>
</dbReference>
<dbReference type="Gene3D" id="3.40.50.720">
    <property type="entry name" value="NAD(P)-binding Rossmann-like Domain"/>
    <property type="match status" value="1"/>
</dbReference>
<dbReference type="Proteomes" id="UP000294664">
    <property type="component" value="Unassembled WGS sequence"/>
</dbReference>
<dbReference type="InterPro" id="IPR020904">
    <property type="entry name" value="Sc_DH/Rdtase_CS"/>
</dbReference>